<dbReference type="GO" id="GO:0070402">
    <property type="term" value="F:NADPH binding"/>
    <property type="evidence" value="ECO:0007669"/>
    <property type="project" value="TreeGrafter"/>
</dbReference>
<sequence>MTASDAKTVDLTRYVSNLDQNVYTIFNLPEEVIAVIFAYVSRSPASFRDNLKQLLQDDELAVSDSAGGMATHYSEKAARFHEKWVVGYGHSSVAEHAVAHLGIERISRLASAELELANTFNSFTEYSQRYQRPERGDFYIPQELEEHPEWKESFVQFQHRAYDVYERLLDGLILYLMKKLPRQEGESDKRFRLRTEKVAFEDARYVLTLATLTNLGLTGNGRALRDTLVRLLSSPHQESQQLARDMEREISQVIPTLLKHVKPNDYLLETREALRKWNNRNEAADSFKGEAFDGPRARFTRIPDYGEALEILCTELLVSENGLPYEAAKQTVQSWTQEEKEERLDASLRHLRFFDNPLDVFRHLFYHMEMHISEANWHQLLRHNRGTHFSYGQPTVDLGYTIPPHVREAGLAEPFGELIREADRLYEQLTEVCPAAAPYVVTNAHHRQVTATANLWEMYHLINLRTSPEAQWDIRQTFEQLHETLKEEHPVLVRYAQRRR</sequence>
<organism evidence="1 2">
    <name type="scientific">Marinithermofilum abyssi</name>
    <dbReference type="NCBI Taxonomy" id="1571185"/>
    <lineage>
        <taxon>Bacteria</taxon>
        <taxon>Bacillati</taxon>
        <taxon>Bacillota</taxon>
        <taxon>Bacilli</taxon>
        <taxon>Bacillales</taxon>
        <taxon>Thermoactinomycetaceae</taxon>
        <taxon>Marinithermofilum</taxon>
    </lineage>
</organism>
<dbReference type="PANTHER" id="PTHR34934">
    <property type="entry name" value="FLAVIN-DEPENDENT THYMIDYLATE SYNTHASE"/>
    <property type="match status" value="1"/>
</dbReference>
<dbReference type="GO" id="GO:0050660">
    <property type="term" value="F:flavin adenine dinucleotide binding"/>
    <property type="evidence" value="ECO:0007669"/>
    <property type="project" value="InterPro"/>
</dbReference>
<accession>A0A8J2VGE2</accession>
<dbReference type="GO" id="GO:0006231">
    <property type="term" value="P:dTMP biosynthetic process"/>
    <property type="evidence" value="ECO:0007669"/>
    <property type="project" value="InterPro"/>
</dbReference>
<dbReference type="EMBL" id="BMHQ01000002">
    <property type="protein sequence ID" value="GGE07235.1"/>
    <property type="molecule type" value="Genomic_DNA"/>
</dbReference>
<dbReference type="AlphaFoldDB" id="A0A8J2VGE2"/>
<dbReference type="InterPro" id="IPR036098">
    <property type="entry name" value="Thymidylate_synthase_ThyX_sf"/>
</dbReference>
<dbReference type="InterPro" id="IPR003669">
    <property type="entry name" value="Thymidylate_synthase_ThyX"/>
</dbReference>
<gene>
    <name evidence="1" type="ORF">GCM10011571_05580</name>
</gene>
<proteinExistence type="predicted"/>
<dbReference type="GO" id="GO:0050797">
    <property type="term" value="F:thymidylate synthase (FAD) activity"/>
    <property type="evidence" value="ECO:0007669"/>
    <property type="project" value="InterPro"/>
</dbReference>
<dbReference type="Pfam" id="PF02511">
    <property type="entry name" value="Thy1"/>
    <property type="match status" value="2"/>
</dbReference>
<name>A0A8J2VGE2_9BACL</name>
<dbReference type="GO" id="GO:0004799">
    <property type="term" value="F:thymidylate synthase activity"/>
    <property type="evidence" value="ECO:0007669"/>
    <property type="project" value="TreeGrafter"/>
</dbReference>
<dbReference type="PROSITE" id="PS51331">
    <property type="entry name" value="THYX"/>
    <property type="match status" value="2"/>
</dbReference>
<reference evidence="1" key="2">
    <citation type="submission" date="2020-09" db="EMBL/GenBank/DDBJ databases">
        <authorList>
            <person name="Sun Q."/>
            <person name="Zhou Y."/>
        </authorList>
    </citation>
    <scope>NUCLEOTIDE SEQUENCE</scope>
    <source>
        <strain evidence="1">CGMCC 1.15179</strain>
    </source>
</reference>
<evidence type="ECO:0000313" key="1">
    <source>
        <dbReference type="EMBL" id="GGE07235.1"/>
    </source>
</evidence>
<keyword evidence="2" id="KW-1185">Reference proteome</keyword>
<dbReference type="SUPFAM" id="SSF69796">
    <property type="entry name" value="Thymidylate synthase-complementing protein Thy1"/>
    <property type="match status" value="2"/>
</dbReference>
<comment type="caution">
    <text evidence="1">The sequence shown here is derived from an EMBL/GenBank/DDBJ whole genome shotgun (WGS) entry which is preliminary data.</text>
</comment>
<evidence type="ECO:0000313" key="2">
    <source>
        <dbReference type="Proteomes" id="UP000625210"/>
    </source>
</evidence>
<reference evidence="1" key="1">
    <citation type="journal article" date="2014" name="Int. J. Syst. Evol. Microbiol.">
        <title>Complete genome sequence of Corynebacterium casei LMG S-19264T (=DSM 44701T), isolated from a smear-ripened cheese.</title>
        <authorList>
            <consortium name="US DOE Joint Genome Institute (JGI-PGF)"/>
            <person name="Walter F."/>
            <person name="Albersmeier A."/>
            <person name="Kalinowski J."/>
            <person name="Ruckert C."/>
        </authorList>
    </citation>
    <scope>NUCLEOTIDE SEQUENCE</scope>
    <source>
        <strain evidence="1">CGMCC 1.15179</strain>
    </source>
</reference>
<dbReference type="CDD" id="cd20175">
    <property type="entry name" value="ThyX"/>
    <property type="match status" value="2"/>
</dbReference>
<protein>
    <recommendedName>
        <fullName evidence="3">Thymidylate synthase complementing protein</fullName>
    </recommendedName>
</protein>
<dbReference type="RefSeq" id="WP_188646394.1">
    <property type="nucleotide sequence ID" value="NZ_BMHQ01000002.1"/>
</dbReference>
<dbReference type="Gene3D" id="3.30.1360.170">
    <property type="match status" value="2"/>
</dbReference>
<dbReference type="PANTHER" id="PTHR34934:SF1">
    <property type="entry name" value="FLAVIN-DEPENDENT THYMIDYLATE SYNTHASE"/>
    <property type="match status" value="1"/>
</dbReference>
<evidence type="ECO:0008006" key="3">
    <source>
        <dbReference type="Google" id="ProtNLM"/>
    </source>
</evidence>
<dbReference type="Proteomes" id="UP000625210">
    <property type="component" value="Unassembled WGS sequence"/>
</dbReference>